<dbReference type="InterPro" id="IPR016181">
    <property type="entry name" value="Acyl_CoA_acyltransferase"/>
</dbReference>
<proteinExistence type="predicted"/>
<reference evidence="4 5" key="1">
    <citation type="submission" date="2016-02" db="EMBL/GenBank/DDBJ databases">
        <authorList>
            <person name="Teng J.L."/>
            <person name="Tang Y."/>
            <person name="Huang Y."/>
            <person name="Guo F."/>
            <person name="Wei W."/>
            <person name="Chen J.H."/>
            <person name="Wong S.Y."/>
            <person name="Lau S.K."/>
            <person name="Woo P.C."/>
        </authorList>
    </citation>
    <scope>NUCLEOTIDE SEQUENCE [LARGE SCALE GENOMIC DNA]</scope>
    <source>
        <strain evidence="4 5">JCM 13375</strain>
    </source>
</reference>
<name>A0A137ZK41_9ACTN</name>
<evidence type="ECO:0000313" key="5">
    <source>
        <dbReference type="Proteomes" id="UP000070409"/>
    </source>
</evidence>
<dbReference type="PANTHER" id="PTHR43420:SF12">
    <property type="entry name" value="N-ACETYLTRANSFERASE DOMAIN-CONTAINING PROTEIN"/>
    <property type="match status" value="1"/>
</dbReference>
<evidence type="ECO:0000256" key="1">
    <source>
        <dbReference type="ARBA" id="ARBA00022679"/>
    </source>
</evidence>
<dbReference type="InterPro" id="IPR056935">
    <property type="entry name" value="Rv0428c-like_C"/>
</dbReference>
<gene>
    <name evidence="4" type="ORF">AXK61_02785</name>
</gene>
<evidence type="ECO:0000259" key="3">
    <source>
        <dbReference type="PROSITE" id="PS51186"/>
    </source>
</evidence>
<dbReference type="PROSITE" id="PS51186">
    <property type="entry name" value="GNAT"/>
    <property type="match status" value="1"/>
</dbReference>
<keyword evidence="5" id="KW-1185">Reference proteome</keyword>
<comment type="caution">
    <text evidence="4">The sequence shown here is derived from an EMBL/GenBank/DDBJ whole genome shotgun (WGS) entry which is preliminary data.</text>
</comment>
<organism evidence="4 5">
    <name type="scientific">Tsukamurella pseudospumae</name>
    <dbReference type="NCBI Taxonomy" id="239498"/>
    <lineage>
        <taxon>Bacteria</taxon>
        <taxon>Bacillati</taxon>
        <taxon>Actinomycetota</taxon>
        <taxon>Actinomycetes</taxon>
        <taxon>Mycobacteriales</taxon>
        <taxon>Tsukamurellaceae</taxon>
        <taxon>Tsukamurella</taxon>
    </lineage>
</organism>
<dbReference type="CDD" id="cd04301">
    <property type="entry name" value="NAT_SF"/>
    <property type="match status" value="1"/>
</dbReference>
<dbReference type="EMBL" id="LSRE01000012">
    <property type="protein sequence ID" value="KXO98533.1"/>
    <property type="molecule type" value="Genomic_DNA"/>
</dbReference>
<feature type="domain" description="N-acetyltransferase" evidence="3">
    <location>
        <begin position="157"/>
        <end position="297"/>
    </location>
</feature>
<evidence type="ECO:0000256" key="2">
    <source>
        <dbReference type="ARBA" id="ARBA00023315"/>
    </source>
</evidence>
<dbReference type="InterPro" id="IPR050680">
    <property type="entry name" value="YpeA/RimI_acetyltransf"/>
</dbReference>
<dbReference type="InterPro" id="IPR000182">
    <property type="entry name" value="GNAT_dom"/>
</dbReference>
<dbReference type="SUPFAM" id="SSF55729">
    <property type="entry name" value="Acyl-CoA N-acyltransferases (Nat)"/>
    <property type="match status" value="1"/>
</dbReference>
<dbReference type="Gene3D" id="3.40.630.30">
    <property type="match status" value="1"/>
</dbReference>
<sequence length="297" mass="31720">MTPPSPRPGERVVVRRLLLSGLASDVIGTLVSDGEPLVVERDGERITVPRSDVVAYKRVPPKPVRASEIRSLDLARARSWWSVEREWIDGWLCRAAPGLAGNRASCAAPLHPDASLEHLDGVRAWYADRDLPLQLTLSDRLLRGARDLSPVVQPTGVLVAPSGGPEPDGSVVIEDDPSAAWLARTGTDATLVTSVDGRARFAAVPGPDGAPIAAGRLTLTADAAGTVWGGLGSMAVAPEYRRRGLASRLVDALRAEAGREGADRMFLEVTHANTGAQALYRSLGFTLHHGYHYWTAP</sequence>
<evidence type="ECO:0000313" key="4">
    <source>
        <dbReference type="EMBL" id="KXO98533.1"/>
    </source>
</evidence>
<dbReference type="RefSeq" id="WP_068745016.1">
    <property type="nucleotide sequence ID" value="NZ_LSRE01000012.1"/>
</dbReference>
<dbReference type="Pfam" id="PF24553">
    <property type="entry name" value="Rv0428c_C"/>
    <property type="match status" value="1"/>
</dbReference>
<keyword evidence="1" id="KW-0808">Transferase</keyword>
<keyword evidence="2" id="KW-0012">Acyltransferase</keyword>
<accession>A0A137ZK41</accession>
<dbReference type="Pfam" id="PF24551">
    <property type="entry name" value="SH3_Rv0428c"/>
    <property type="match status" value="1"/>
</dbReference>
<dbReference type="InterPro" id="IPR056934">
    <property type="entry name" value="SH3_Rv0428c"/>
</dbReference>
<protein>
    <recommendedName>
        <fullName evidence="3">N-acetyltransferase domain-containing protein</fullName>
    </recommendedName>
</protein>
<dbReference type="Proteomes" id="UP000070409">
    <property type="component" value="Unassembled WGS sequence"/>
</dbReference>
<dbReference type="PANTHER" id="PTHR43420">
    <property type="entry name" value="ACETYLTRANSFERASE"/>
    <property type="match status" value="1"/>
</dbReference>